<dbReference type="EMBL" id="QEAN01000014">
    <property type="protein sequence ID" value="TPX53594.1"/>
    <property type="molecule type" value="Genomic_DNA"/>
</dbReference>
<dbReference type="Proteomes" id="UP000317494">
    <property type="component" value="Unassembled WGS sequence"/>
</dbReference>
<proteinExistence type="predicted"/>
<evidence type="ECO:0000313" key="2">
    <source>
        <dbReference type="EMBL" id="TPX53594.1"/>
    </source>
</evidence>
<sequence>MGPFMSNKSQRKRSTDGTGTQEVSLIYLYVKSIKYCFVSTADGATSASNWCHSLVTSMNLIPSLYKSNIWSMDIHSSWPSATEIRLRDGLCTQIKYKRG</sequence>
<accession>A0A507DPK2</accession>
<keyword evidence="3" id="KW-1185">Reference proteome</keyword>
<reference evidence="2 3" key="1">
    <citation type="journal article" date="2019" name="Sci. Rep.">
        <title>Comparative genomics of chytrid fungi reveal insights into the obligate biotrophic and pathogenic lifestyle of Synchytrium endobioticum.</title>
        <authorList>
            <person name="van de Vossenberg B.T.L.H."/>
            <person name="Warris S."/>
            <person name="Nguyen H.D.T."/>
            <person name="van Gent-Pelzer M.P.E."/>
            <person name="Joly D.L."/>
            <person name="van de Geest H.C."/>
            <person name="Bonants P.J.M."/>
            <person name="Smith D.S."/>
            <person name="Levesque C.A."/>
            <person name="van der Lee T.A.J."/>
        </authorList>
    </citation>
    <scope>NUCLEOTIDE SEQUENCE [LARGE SCALE GENOMIC DNA]</scope>
    <source>
        <strain evidence="2 3">MB42</strain>
    </source>
</reference>
<feature type="region of interest" description="Disordered" evidence="1">
    <location>
        <begin position="1"/>
        <end position="20"/>
    </location>
</feature>
<dbReference type="VEuPathDB" id="FungiDB:SeMB42_g00697"/>
<dbReference type="AlphaFoldDB" id="A0A507DPK2"/>
<gene>
    <name evidence="2" type="ORF">SeMB42_g00697</name>
</gene>
<name>A0A507DPK2_9FUNG</name>
<evidence type="ECO:0000313" key="3">
    <source>
        <dbReference type="Proteomes" id="UP000317494"/>
    </source>
</evidence>
<evidence type="ECO:0000256" key="1">
    <source>
        <dbReference type="SAM" id="MobiDB-lite"/>
    </source>
</evidence>
<comment type="caution">
    <text evidence="2">The sequence shown here is derived from an EMBL/GenBank/DDBJ whole genome shotgun (WGS) entry which is preliminary data.</text>
</comment>
<protein>
    <submittedName>
        <fullName evidence="2">Uncharacterized protein</fullName>
    </submittedName>
</protein>
<organism evidence="2 3">
    <name type="scientific">Synchytrium endobioticum</name>
    <dbReference type="NCBI Taxonomy" id="286115"/>
    <lineage>
        <taxon>Eukaryota</taxon>
        <taxon>Fungi</taxon>
        <taxon>Fungi incertae sedis</taxon>
        <taxon>Chytridiomycota</taxon>
        <taxon>Chytridiomycota incertae sedis</taxon>
        <taxon>Chytridiomycetes</taxon>
        <taxon>Synchytriales</taxon>
        <taxon>Synchytriaceae</taxon>
        <taxon>Synchytrium</taxon>
    </lineage>
</organism>